<gene>
    <name evidence="2" type="ORF">PKB_0091</name>
</gene>
<dbReference type="PATRIC" id="fig|1301098.3.peg.95"/>
<proteinExistence type="predicted"/>
<name>A0A024H9J6_PSEKB</name>
<dbReference type="AlphaFoldDB" id="A0A024H9J6"/>
<keyword evidence="3" id="KW-1185">Reference proteome</keyword>
<feature type="transmembrane region" description="Helical" evidence="1">
    <location>
        <begin position="29"/>
        <end position="56"/>
    </location>
</feature>
<evidence type="ECO:0000313" key="3">
    <source>
        <dbReference type="Proteomes" id="UP000025241"/>
    </source>
</evidence>
<dbReference type="HOGENOM" id="CLU_2993300_0_0_6"/>
<protein>
    <submittedName>
        <fullName evidence="2">Hypothetical membrane protein</fullName>
    </submittedName>
</protein>
<evidence type="ECO:0000313" key="2">
    <source>
        <dbReference type="EMBL" id="CDF81470.1"/>
    </source>
</evidence>
<dbReference type="EMBL" id="HG322950">
    <property type="protein sequence ID" value="CDF81470.1"/>
    <property type="molecule type" value="Genomic_DNA"/>
</dbReference>
<evidence type="ECO:0000256" key="1">
    <source>
        <dbReference type="SAM" id="Phobius"/>
    </source>
</evidence>
<dbReference type="Proteomes" id="UP000025241">
    <property type="component" value="Chromosome I"/>
</dbReference>
<reference evidence="2 3" key="1">
    <citation type="submission" date="2013-03" db="EMBL/GenBank/DDBJ databases">
        <authorList>
            <person name="Linke B."/>
        </authorList>
    </citation>
    <scope>NUCLEOTIDE SEQUENCE [LARGE SCALE GENOMIC DNA]</scope>
    <source>
        <strain evidence="2 3">B13</strain>
    </source>
</reference>
<organism evidence="2 3">
    <name type="scientific">Pseudomonas knackmussii (strain DSM 6978 / CCUG 54928 / LMG 23759 / B13)</name>
    <dbReference type="NCBI Taxonomy" id="1301098"/>
    <lineage>
        <taxon>Bacteria</taxon>
        <taxon>Pseudomonadati</taxon>
        <taxon>Pseudomonadota</taxon>
        <taxon>Gammaproteobacteria</taxon>
        <taxon>Pseudomonadales</taxon>
        <taxon>Pseudomonadaceae</taxon>
        <taxon>Pseudomonas</taxon>
    </lineage>
</organism>
<sequence>MRDLPLDPATRTGASPSRLLPMVLASLPWIVVALLAWLGLPLWPLLLLGCLGSLAIG</sequence>
<dbReference type="KEGG" id="pkc:PKB_0091"/>
<accession>A0A024H9J6</accession>
<dbReference type="STRING" id="1301098.PKB_0091"/>
<keyword evidence="1" id="KW-1133">Transmembrane helix</keyword>
<keyword evidence="1" id="KW-0812">Transmembrane</keyword>
<reference evidence="2 3" key="2">
    <citation type="submission" date="2014-05" db="EMBL/GenBank/DDBJ databases">
        <title>Genome sequence of the 3-chlorobenzoate degrading bacterium Pseudomonas knackmussii B13 shows multiple evidence for horizontal gene transfer.</title>
        <authorList>
            <person name="Miyazaki R."/>
            <person name="Bertelli C."/>
            <person name="Falquet L."/>
            <person name="Robinson-Rechavi M."/>
            <person name="Gharib W."/>
            <person name="Roy S."/>
            <person name="Van der Meer J.R."/>
        </authorList>
    </citation>
    <scope>NUCLEOTIDE SEQUENCE [LARGE SCALE GENOMIC DNA]</scope>
    <source>
        <strain evidence="2 3">B13</strain>
    </source>
</reference>
<keyword evidence="1" id="KW-0472">Membrane</keyword>